<sequence>MDSAGRVLRVLRDCELFHMEAALTRLRHTDSRIRSESLQLHNGKHNADTLETTDAAQVLALSDHKRIARLVAALHSIVSAYDSQETEQEEDEEDEGATSLNRNLVCTVAGAAMMQSLKDCTVSRTNCCVWGPQADKLHLLLDWMVQRESDAAILTRDYVRRLLLEQIQPTAEKQDQLTACLTIFELLQRRHRKLPTFARGTAILCLLGDRAEMYLSATRAVVERGTIRVGDSRHVKLSKLALIALETLVLLCEDIAVQYMTSNEEAKKMLVVKGLMRATVECIRFVLAALRRWHMHSKHRLFLDYALEHLQSYATPCSAILSSTKEAEGKAAHGTNVEATGTLDVLCWHWIAAAPLLCTRTDTSCSIKKTRPSETLTSVLKKWAFSSVQPNAMRDYNAIAVNPEVLYAQLRYVCIAMDSMGGVQGQAKTFGEISAEMKARFVFFFAQGLSVAGKRGDEGTVLFILKVLRTVLLSRDIRHLLSSQNDEQALLSQLLLIHDNSSAARGVPDRMPRGQTELEFFVADFIVSRELCLTEILRRMQDAHTNGDQGILSLVRTFLYRLDKATAQTQLHKHYRTVLTPGIVGLAAHETRDTRQRALSCLSSLDVVSCVAELCGLNFRGAKSHVVTSVLGYLLLASTRYSLEVMVSWFIDACQFGNTRVRSISEEIQASPHKLNDVMQLKENTGDETQEVRNELLSLCFGPNGWAKHVQSASTRSDVLRVLIQKVFDSPRDAVLLRMLREFVMCGWVDNEVFKMVGRKVTAQMMTLPRLSEECLDDESASAVTSIEGLLFSRLAPLLVLRMIPRDVLGTACAKLLPCGREDLDHLNERLEHQLKRSSNDPEMLCVDQEGSIRTTLFCVLARSIVDPLEFKEVKMVATECLAKFPPPQVLPFVLAYLVVFLREEASCGDSCAPSVVAAENVPDSCGLVTAKLMVYYLNRVFSEDDHANKDEDIVSKALVVLVRILGIPCTQLSMSVSDSPPATDIQRGCIDCIALILVGLSACDSGRRSEKGPTMNAPSLISLLMEWTFDRAGREDVVDRDADTFTSRMQELMYNKRRGGSQHKLSPQARVCLCNVFLSAISRAEDRVLAYWKSQGLISRITVATGCCTDDDVAAGGFQIIFALLYKSSEVISMEDKNDVQLLRMIFDATIACLKTTECESIAMNGLKVIGALIGKFPGFVGTLVPVELQQLIDRCLIKVRDLQLSPAVSTLAHSLLQAMAPP</sequence>
<dbReference type="EMBL" id="CANTFL010001416">
    <property type="protein sequence ID" value="CAI5739297.1"/>
    <property type="molecule type" value="Genomic_DNA"/>
</dbReference>
<organism evidence="1 2">
    <name type="scientific">Hyaloperonospora brassicae</name>
    <name type="common">Brassica downy mildew</name>
    <name type="synonym">Peronospora brassicae</name>
    <dbReference type="NCBI Taxonomy" id="162125"/>
    <lineage>
        <taxon>Eukaryota</taxon>
        <taxon>Sar</taxon>
        <taxon>Stramenopiles</taxon>
        <taxon>Oomycota</taxon>
        <taxon>Peronosporomycetes</taxon>
        <taxon>Peronosporales</taxon>
        <taxon>Peronosporaceae</taxon>
        <taxon>Hyaloperonospora</taxon>
    </lineage>
</organism>
<proteinExistence type="predicted"/>
<dbReference type="PANTHER" id="PTHR37743:SF2">
    <property type="match status" value="1"/>
</dbReference>
<dbReference type="AlphaFoldDB" id="A0AAV0UQU8"/>
<accession>A0AAV0UQU8</accession>
<protein>
    <submittedName>
        <fullName evidence="1">Uncharacterized protein</fullName>
    </submittedName>
</protein>
<keyword evidence="2" id="KW-1185">Reference proteome</keyword>
<name>A0AAV0UQU8_HYABA</name>
<evidence type="ECO:0000313" key="1">
    <source>
        <dbReference type="EMBL" id="CAI5739297.1"/>
    </source>
</evidence>
<dbReference type="PANTHER" id="PTHR37743">
    <property type="entry name" value="ARM REPEAT SUPERFAMILY PROTEIN"/>
    <property type="match status" value="1"/>
</dbReference>
<evidence type="ECO:0000313" key="2">
    <source>
        <dbReference type="Proteomes" id="UP001162031"/>
    </source>
</evidence>
<reference evidence="1" key="1">
    <citation type="submission" date="2022-12" db="EMBL/GenBank/DDBJ databases">
        <authorList>
            <person name="Webb A."/>
        </authorList>
    </citation>
    <scope>NUCLEOTIDE SEQUENCE</scope>
    <source>
        <strain evidence="1">Hp1</strain>
    </source>
</reference>
<comment type="caution">
    <text evidence="1">The sequence shown here is derived from an EMBL/GenBank/DDBJ whole genome shotgun (WGS) entry which is preliminary data.</text>
</comment>
<dbReference type="Proteomes" id="UP001162031">
    <property type="component" value="Unassembled WGS sequence"/>
</dbReference>
<dbReference type="InterPro" id="IPR016024">
    <property type="entry name" value="ARM-type_fold"/>
</dbReference>
<dbReference type="SUPFAM" id="SSF48371">
    <property type="entry name" value="ARM repeat"/>
    <property type="match status" value="1"/>
</dbReference>
<gene>
    <name evidence="1" type="ORF">HBR001_LOCUS7773</name>
</gene>